<feature type="transmembrane region" description="Helical" evidence="6">
    <location>
        <begin position="262"/>
        <end position="281"/>
    </location>
</feature>
<feature type="transmembrane region" description="Helical" evidence="6">
    <location>
        <begin position="156"/>
        <end position="177"/>
    </location>
</feature>
<accession>A0ABX0SZ65</accession>
<keyword evidence="2" id="KW-1003">Cell membrane</keyword>
<dbReference type="PANTHER" id="PTHR32196:SF63">
    <property type="entry name" value="INNER MEMBRANE ABC TRANSPORTER PERMEASE PROTEIN YJFF"/>
    <property type="match status" value="1"/>
</dbReference>
<dbReference type="EMBL" id="JAANOU010000001">
    <property type="protein sequence ID" value="NIH82257.1"/>
    <property type="molecule type" value="Genomic_DNA"/>
</dbReference>
<feature type="transmembrane region" description="Helical" evidence="6">
    <location>
        <begin position="237"/>
        <end position="255"/>
    </location>
</feature>
<sequence>MNFLPKKIDSDLVVRLGIAVVLFAYFAITLPVFTSTGNMYTVMEGFAFLGLIALGVGLTIMAGELDLSIASVAALGGVIAVKQAEHGIVIAVLSALAVGLVLGVAQGIAIFWLKINSLVFTIGTLVAFRGVAYLLSDSKTIIVPDLDIADLVSKQLYIFSPFSILTIVVLVLTGLFLSYTRWGKEIGAVGGGRVEALAAGIPLWRPLVIAFGMSGAMGALVGAMLSLKSGSASPTEFADLLLPGVTAALIGGVSLRGGRGTVVGIAAGTLTLRFIVSGLSIEGSAVYVANFAIGVLVLVVLAVELIKDSDATKRWFARTFRRTGASPLTRAS</sequence>
<name>A0ABX0SZ65_9PSEU</name>
<dbReference type="Proteomes" id="UP000754495">
    <property type="component" value="Unassembled WGS sequence"/>
</dbReference>
<dbReference type="PANTHER" id="PTHR32196">
    <property type="entry name" value="ABC TRANSPORTER PERMEASE PROTEIN YPHD-RELATED-RELATED"/>
    <property type="match status" value="1"/>
</dbReference>
<evidence type="ECO:0000256" key="1">
    <source>
        <dbReference type="ARBA" id="ARBA00004651"/>
    </source>
</evidence>
<dbReference type="CDD" id="cd06579">
    <property type="entry name" value="TM_PBP1_transp_AraH_like"/>
    <property type="match status" value="1"/>
</dbReference>
<evidence type="ECO:0000256" key="4">
    <source>
        <dbReference type="ARBA" id="ARBA00022989"/>
    </source>
</evidence>
<dbReference type="Pfam" id="PF02653">
    <property type="entry name" value="BPD_transp_2"/>
    <property type="match status" value="1"/>
</dbReference>
<evidence type="ECO:0000313" key="7">
    <source>
        <dbReference type="EMBL" id="NIH82257.1"/>
    </source>
</evidence>
<dbReference type="InterPro" id="IPR001851">
    <property type="entry name" value="ABC_transp_permease"/>
</dbReference>
<feature type="transmembrane region" description="Helical" evidence="6">
    <location>
        <begin position="203"/>
        <end position="225"/>
    </location>
</feature>
<gene>
    <name evidence="7" type="ORF">FHX46_004787</name>
</gene>
<feature type="transmembrane region" description="Helical" evidence="6">
    <location>
        <begin position="87"/>
        <end position="111"/>
    </location>
</feature>
<organism evidence="7 8">
    <name type="scientific">Amycolatopsis viridis</name>
    <dbReference type="NCBI Taxonomy" id="185678"/>
    <lineage>
        <taxon>Bacteria</taxon>
        <taxon>Bacillati</taxon>
        <taxon>Actinomycetota</taxon>
        <taxon>Actinomycetes</taxon>
        <taxon>Pseudonocardiales</taxon>
        <taxon>Pseudonocardiaceae</taxon>
        <taxon>Amycolatopsis</taxon>
    </lineage>
</organism>
<keyword evidence="5 6" id="KW-0472">Membrane</keyword>
<evidence type="ECO:0000313" key="8">
    <source>
        <dbReference type="Proteomes" id="UP000754495"/>
    </source>
</evidence>
<proteinExistence type="predicted"/>
<feature type="transmembrane region" description="Helical" evidence="6">
    <location>
        <begin position="287"/>
        <end position="306"/>
    </location>
</feature>
<comment type="caution">
    <text evidence="7">The sequence shown here is derived from an EMBL/GenBank/DDBJ whole genome shotgun (WGS) entry which is preliminary data.</text>
</comment>
<evidence type="ECO:0000256" key="3">
    <source>
        <dbReference type="ARBA" id="ARBA00022692"/>
    </source>
</evidence>
<feature type="transmembrane region" description="Helical" evidence="6">
    <location>
        <begin position="12"/>
        <end position="33"/>
    </location>
</feature>
<keyword evidence="3 6" id="KW-0812">Transmembrane</keyword>
<protein>
    <submittedName>
        <fullName evidence="7">Ribose/xylose/arabinose/galactoside ABC-type transport system permease subunit</fullName>
    </submittedName>
</protein>
<evidence type="ECO:0000256" key="5">
    <source>
        <dbReference type="ARBA" id="ARBA00023136"/>
    </source>
</evidence>
<keyword evidence="4 6" id="KW-1133">Transmembrane helix</keyword>
<reference evidence="7 8" key="1">
    <citation type="submission" date="2020-03" db="EMBL/GenBank/DDBJ databases">
        <title>Sequencing the genomes of 1000 actinobacteria strains.</title>
        <authorList>
            <person name="Klenk H.-P."/>
        </authorList>
    </citation>
    <scope>NUCLEOTIDE SEQUENCE [LARGE SCALE GENOMIC DNA]</scope>
    <source>
        <strain evidence="7 8">DSM 45668</strain>
    </source>
</reference>
<evidence type="ECO:0000256" key="2">
    <source>
        <dbReference type="ARBA" id="ARBA00022475"/>
    </source>
</evidence>
<dbReference type="RefSeq" id="WP_167119224.1">
    <property type="nucleotide sequence ID" value="NZ_JAANOU010000001.1"/>
</dbReference>
<evidence type="ECO:0000256" key="6">
    <source>
        <dbReference type="SAM" id="Phobius"/>
    </source>
</evidence>
<comment type="subcellular location">
    <subcellularLocation>
        <location evidence="1">Cell membrane</location>
        <topology evidence="1">Multi-pass membrane protein</topology>
    </subcellularLocation>
</comment>
<keyword evidence="8" id="KW-1185">Reference proteome</keyword>
<feature type="transmembrane region" description="Helical" evidence="6">
    <location>
        <begin position="65"/>
        <end position="81"/>
    </location>
</feature>